<protein>
    <submittedName>
        <fullName evidence="2">Uncharacterized protein</fullName>
    </submittedName>
</protein>
<dbReference type="AlphaFoldDB" id="A0A5M3MGI1"/>
<dbReference type="EMBL" id="JH711583">
    <property type="protein sequence ID" value="EIW77711.1"/>
    <property type="molecule type" value="Genomic_DNA"/>
</dbReference>
<dbReference type="GeneID" id="19210717"/>
<feature type="compositionally biased region" description="Basic and acidic residues" evidence="1">
    <location>
        <begin position="170"/>
        <end position="183"/>
    </location>
</feature>
<proteinExistence type="predicted"/>
<gene>
    <name evidence="2" type="ORF">CONPUDRAFT_84106</name>
</gene>
<dbReference type="RefSeq" id="XP_007772082.1">
    <property type="nucleotide sequence ID" value="XM_007773892.1"/>
</dbReference>
<evidence type="ECO:0000313" key="3">
    <source>
        <dbReference type="Proteomes" id="UP000053558"/>
    </source>
</evidence>
<feature type="compositionally biased region" description="Basic residues" evidence="1">
    <location>
        <begin position="199"/>
        <end position="209"/>
    </location>
</feature>
<dbReference type="Proteomes" id="UP000053558">
    <property type="component" value="Unassembled WGS sequence"/>
</dbReference>
<sequence>MPGTIPLTRPRRISQLVHPQNVPSRLTTGPQEQHVSPRNGEVSETSSQLPTTVRQRPRRLSQLLNPHNVAPQVTAGIQEQQAVVSHEDLVSQLLASAARRRSNIQAHTRQQAPHDQLVIDASHANDAPQEQSVAPAVANVERAPRAPEPRRAASRSDAHHQDIPSLAEAESSRSRLSPVREDQTGNAEVKTSESPQPQARRRPGRRSRAQGHQAEAGPSQATIVAKEETPAPQQAPPAPRRSARVAGRSNAEATAGQSQVPAAGPTRQPKKPTRKKRS</sequence>
<comment type="caution">
    <text evidence="2">The sequence shown here is derived from an EMBL/GenBank/DDBJ whole genome shotgun (WGS) entry which is preliminary data.</text>
</comment>
<feature type="compositionally biased region" description="Polar residues" evidence="1">
    <location>
        <begin position="251"/>
        <end position="260"/>
    </location>
</feature>
<feature type="region of interest" description="Disordered" evidence="1">
    <location>
        <begin position="125"/>
        <end position="278"/>
    </location>
</feature>
<accession>A0A5M3MGI1</accession>
<reference evidence="3" key="1">
    <citation type="journal article" date="2012" name="Science">
        <title>The Paleozoic origin of enzymatic lignin decomposition reconstructed from 31 fungal genomes.</title>
        <authorList>
            <person name="Floudas D."/>
            <person name="Binder M."/>
            <person name="Riley R."/>
            <person name="Barry K."/>
            <person name="Blanchette R.A."/>
            <person name="Henrissat B."/>
            <person name="Martinez A.T."/>
            <person name="Otillar R."/>
            <person name="Spatafora J.W."/>
            <person name="Yadav J.S."/>
            <person name="Aerts A."/>
            <person name="Benoit I."/>
            <person name="Boyd A."/>
            <person name="Carlson A."/>
            <person name="Copeland A."/>
            <person name="Coutinho P.M."/>
            <person name="de Vries R.P."/>
            <person name="Ferreira P."/>
            <person name="Findley K."/>
            <person name="Foster B."/>
            <person name="Gaskell J."/>
            <person name="Glotzer D."/>
            <person name="Gorecki P."/>
            <person name="Heitman J."/>
            <person name="Hesse C."/>
            <person name="Hori C."/>
            <person name="Igarashi K."/>
            <person name="Jurgens J.A."/>
            <person name="Kallen N."/>
            <person name="Kersten P."/>
            <person name="Kohler A."/>
            <person name="Kuees U."/>
            <person name="Kumar T.K.A."/>
            <person name="Kuo A."/>
            <person name="LaButti K."/>
            <person name="Larrondo L.F."/>
            <person name="Lindquist E."/>
            <person name="Ling A."/>
            <person name="Lombard V."/>
            <person name="Lucas S."/>
            <person name="Lundell T."/>
            <person name="Martin R."/>
            <person name="McLaughlin D.J."/>
            <person name="Morgenstern I."/>
            <person name="Morin E."/>
            <person name="Murat C."/>
            <person name="Nagy L.G."/>
            <person name="Nolan M."/>
            <person name="Ohm R.A."/>
            <person name="Patyshakuliyeva A."/>
            <person name="Rokas A."/>
            <person name="Ruiz-Duenas F.J."/>
            <person name="Sabat G."/>
            <person name="Salamov A."/>
            <person name="Samejima M."/>
            <person name="Schmutz J."/>
            <person name="Slot J.C."/>
            <person name="St John F."/>
            <person name="Stenlid J."/>
            <person name="Sun H."/>
            <person name="Sun S."/>
            <person name="Syed K."/>
            <person name="Tsang A."/>
            <person name="Wiebenga A."/>
            <person name="Young D."/>
            <person name="Pisabarro A."/>
            <person name="Eastwood D.C."/>
            <person name="Martin F."/>
            <person name="Cullen D."/>
            <person name="Grigoriev I.V."/>
            <person name="Hibbett D.S."/>
        </authorList>
    </citation>
    <scope>NUCLEOTIDE SEQUENCE [LARGE SCALE GENOMIC DNA]</scope>
    <source>
        <strain evidence="3">RWD-64-598 SS2</strain>
    </source>
</reference>
<evidence type="ECO:0000256" key="1">
    <source>
        <dbReference type="SAM" id="MobiDB-lite"/>
    </source>
</evidence>
<evidence type="ECO:0000313" key="2">
    <source>
        <dbReference type="EMBL" id="EIW77711.1"/>
    </source>
</evidence>
<feature type="compositionally biased region" description="Basic residues" evidence="1">
    <location>
        <begin position="268"/>
        <end position="278"/>
    </location>
</feature>
<feature type="compositionally biased region" description="Basic and acidic residues" evidence="1">
    <location>
        <begin position="142"/>
        <end position="162"/>
    </location>
</feature>
<keyword evidence="3" id="KW-1185">Reference proteome</keyword>
<feature type="compositionally biased region" description="Polar residues" evidence="1">
    <location>
        <begin position="17"/>
        <end position="54"/>
    </location>
</feature>
<feature type="region of interest" description="Disordered" evidence="1">
    <location>
        <begin position="1"/>
        <end position="55"/>
    </location>
</feature>
<dbReference type="KEGG" id="cput:CONPUDRAFT_84106"/>
<organism evidence="2 3">
    <name type="scientific">Coniophora puteana (strain RWD-64-598)</name>
    <name type="common">Brown rot fungus</name>
    <dbReference type="NCBI Taxonomy" id="741705"/>
    <lineage>
        <taxon>Eukaryota</taxon>
        <taxon>Fungi</taxon>
        <taxon>Dikarya</taxon>
        <taxon>Basidiomycota</taxon>
        <taxon>Agaricomycotina</taxon>
        <taxon>Agaricomycetes</taxon>
        <taxon>Agaricomycetidae</taxon>
        <taxon>Boletales</taxon>
        <taxon>Coniophorineae</taxon>
        <taxon>Coniophoraceae</taxon>
        <taxon>Coniophora</taxon>
    </lineage>
</organism>
<name>A0A5M3MGI1_CONPW</name>